<evidence type="ECO:0000313" key="12">
    <source>
        <dbReference type="Proteomes" id="UP000093694"/>
    </source>
</evidence>
<protein>
    <submittedName>
        <fullName evidence="9 10">Electron transport protein YccM</fullName>
    </submittedName>
</protein>
<evidence type="ECO:0000256" key="7">
    <source>
        <dbReference type="SAM" id="Phobius"/>
    </source>
</evidence>
<evidence type="ECO:0000313" key="10">
    <source>
        <dbReference type="EMBL" id="OBR95402.1"/>
    </source>
</evidence>
<dbReference type="GO" id="GO:0046872">
    <property type="term" value="F:metal ion binding"/>
    <property type="evidence" value="ECO:0007669"/>
    <property type="project" value="UniProtKB-KW"/>
</dbReference>
<dbReference type="InterPro" id="IPR017900">
    <property type="entry name" value="4Fe4S_Fe_S_CS"/>
</dbReference>
<dbReference type="PATRIC" id="fig|1705578.3.peg.549"/>
<evidence type="ECO:0000256" key="6">
    <source>
        <dbReference type="ARBA" id="ARBA00023014"/>
    </source>
</evidence>
<comment type="caution">
    <text evidence="9">The sequence shown here is derived from an EMBL/GenBank/DDBJ whole genome shotgun (WGS) entry which is preliminary data.</text>
</comment>
<dbReference type="Pfam" id="PF12801">
    <property type="entry name" value="Fer4_5"/>
    <property type="match status" value="3"/>
</dbReference>
<feature type="transmembrane region" description="Helical" evidence="7">
    <location>
        <begin position="78"/>
        <end position="96"/>
    </location>
</feature>
<dbReference type="PANTHER" id="PTHR30176:SF3">
    <property type="entry name" value="FERREDOXIN-TYPE PROTEIN NAPH"/>
    <property type="match status" value="1"/>
</dbReference>
<evidence type="ECO:0000313" key="11">
    <source>
        <dbReference type="Proteomes" id="UP000077384"/>
    </source>
</evidence>
<dbReference type="Proteomes" id="UP000077384">
    <property type="component" value="Unassembled WGS sequence"/>
</dbReference>
<dbReference type="InterPro" id="IPR051684">
    <property type="entry name" value="Electron_Trans/Redox"/>
</dbReference>
<keyword evidence="2" id="KW-0004">4Fe-4S</keyword>
<dbReference type="GO" id="GO:0005886">
    <property type="term" value="C:plasma membrane"/>
    <property type="evidence" value="ECO:0007669"/>
    <property type="project" value="TreeGrafter"/>
</dbReference>
<keyword evidence="4" id="KW-0249">Electron transport</keyword>
<dbReference type="EMBL" id="LITQ01000014">
    <property type="protein sequence ID" value="OAA93215.1"/>
    <property type="molecule type" value="Genomic_DNA"/>
</dbReference>
<feature type="domain" description="4Fe-4S ferredoxin-type" evidence="8">
    <location>
        <begin position="285"/>
        <end position="314"/>
    </location>
</feature>
<keyword evidence="7" id="KW-0812">Transmembrane</keyword>
<dbReference type="PROSITE" id="PS00198">
    <property type="entry name" value="4FE4S_FER_1"/>
    <property type="match status" value="2"/>
</dbReference>
<dbReference type="PROSITE" id="PS51379">
    <property type="entry name" value="4FE4S_FER_2"/>
    <property type="match status" value="2"/>
</dbReference>
<feature type="transmembrane region" description="Helical" evidence="7">
    <location>
        <begin position="237"/>
        <end position="259"/>
    </location>
</feature>
<keyword evidence="7" id="KW-0472">Membrane</keyword>
<keyword evidence="6" id="KW-0411">Iron-sulfur</keyword>
<reference evidence="10 12" key="2">
    <citation type="journal article" date="2016" name="Front. Microbiol.">
        <title>Industrial Acetogenic Biocatalysts: A Comparative Metabolic and Genomic Analysis.</title>
        <authorList>
            <person name="Bengelsdorf F."/>
            <person name="Poehlein A."/>
            <person name="Sonja S."/>
            <person name="Erz C."/>
            <person name="Hummel T."/>
            <person name="Hoffmeister S."/>
            <person name="Daniel R."/>
            <person name="Durre P."/>
        </authorList>
    </citation>
    <scope>NUCLEOTIDE SEQUENCE [LARGE SCALE GENOMIC DNA]</scope>
    <source>
        <strain evidence="10 12">PTA-10522</strain>
    </source>
</reference>
<dbReference type="SUPFAM" id="SSF54862">
    <property type="entry name" value="4Fe-4S ferredoxins"/>
    <property type="match status" value="1"/>
</dbReference>
<dbReference type="EMBL" id="LROR01000038">
    <property type="protein sequence ID" value="OBR95402.1"/>
    <property type="molecule type" value="Genomic_DNA"/>
</dbReference>
<evidence type="ECO:0000256" key="2">
    <source>
        <dbReference type="ARBA" id="ARBA00022485"/>
    </source>
</evidence>
<dbReference type="InterPro" id="IPR017896">
    <property type="entry name" value="4Fe4S_Fe-S-bd"/>
</dbReference>
<evidence type="ECO:0000256" key="3">
    <source>
        <dbReference type="ARBA" id="ARBA00022723"/>
    </source>
</evidence>
<dbReference type="Gene3D" id="3.30.70.20">
    <property type="match status" value="1"/>
</dbReference>
<reference evidence="9 11" key="1">
    <citation type="journal article" date="2015" name="Biotechnol. Bioeng.">
        <title>Genome sequence and phenotypic characterization of Caulobacter segnis.</title>
        <authorList>
            <person name="Patel S."/>
            <person name="Fletcher B."/>
            <person name="Scott D.C."/>
            <person name="Ely B."/>
        </authorList>
    </citation>
    <scope>NUCLEOTIDE SEQUENCE [LARGE SCALE GENOMIC DNA]</scope>
    <source>
        <strain evidence="9 11">PS02</strain>
    </source>
</reference>
<feature type="transmembrane region" description="Helical" evidence="7">
    <location>
        <begin position="194"/>
        <end position="217"/>
    </location>
</feature>
<keyword evidence="5" id="KW-0408">Iron</keyword>
<gene>
    <name evidence="9" type="primary">yccM_1</name>
    <name evidence="10" type="synonym">yccM_2</name>
    <name evidence="10" type="ORF">CLCOS_17260</name>
    <name evidence="9" type="ORF">WX73_00167</name>
</gene>
<evidence type="ECO:0000256" key="4">
    <source>
        <dbReference type="ARBA" id="ARBA00022982"/>
    </source>
</evidence>
<dbReference type="AlphaFoldDB" id="A0A162JC02"/>
<proteinExistence type="predicted"/>
<keyword evidence="3" id="KW-0479">Metal-binding</keyword>
<feature type="transmembrane region" description="Helical" evidence="7">
    <location>
        <begin position="21"/>
        <end position="41"/>
    </location>
</feature>
<evidence type="ECO:0000256" key="1">
    <source>
        <dbReference type="ARBA" id="ARBA00022448"/>
    </source>
</evidence>
<accession>A0A162JC02</accession>
<dbReference type="Proteomes" id="UP000093694">
    <property type="component" value="Unassembled WGS sequence"/>
</dbReference>
<feature type="transmembrane region" description="Helical" evidence="7">
    <location>
        <begin position="47"/>
        <end position="66"/>
    </location>
</feature>
<name>A0A162JC02_9CLOT</name>
<dbReference type="Pfam" id="PF13237">
    <property type="entry name" value="Fer4_10"/>
    <property type="match status" value="1"/>
</dbReference>
<feature type="transmembrane region" description="Helical" evidence="7">
    <location>
        <begin position="356"/>
        <end position="375"/>
    </location>
</feature>
<keyword evidence="12" id="KW-1185">Reference proteome</keyword>
<evidence type="ECO:0000313" key="9">
    <source>
        <dbReference type="EMBL" id="OAA93215.1"/>
    </source>
</evidence>
<organism evidence="9 11">
    <name type="scientific">Clostridium coskatii</name>
    <dbReference type="NCBI Taxonomy" id="1705578"/>
    <lineage>
        <taxon>Bacteria</taxon>
        <taxon>Bacillati</taxon>
        <taxon>Bacillota</taxon>
        <taxon>Clostridia</taxon>
        <taxon>Eubacteriales</taxon>
        <taxon>Clostridiaceae</taxon>
        <taxon>Clostridium</taxon>
    </lineage>
</organism>
<evidence type="ECO:0000259" key="8">
    <source>
        <dbReference type="PROSITE" id="PS51379"/>
    </source>
</evidence>
<feature type="domain" description="4Fe-4S ferredoxin-type" evidence="8">
    <location>
        <begin position="323"/>
        <end position="343"/>
    </location>
</feature>
<dbReference type="GO" id="GO:0051539">
    <property type="term" value="F:4 iron, 4 sulfur cluster binding"/>
    <property type="evidence" value="ECO:0007669"/>
    <property type="project" value="UniProtKB-KW"/>
</dbReference>
<sequence length="391" mass="43415">MNNLETKKIAETSTGKKFAKSVAACIPILLLSIVLLSGGSSLPKEPLMRISFSIGYVFINIIFFLMVYTKKTYKYRRIFFVIYALLFAVSFMTNLIEVRGSIFYNESTFINGETPFCHMVIPMIIIPAALTKTIIFPGSLLTGFASIASMIVIWLGASIAFGRGFCSWACFYGGFDEGCSLLCKKPKLKINRKWTYLSFAILISIVLLSAATLAPVYCDWLCPFKAVTEAEQITSTIVLIKTIVFYSLFLILVIILPILTGKRTQCGLFCPFGAFQSFSNKINIFEIRIDKNKCLNCKKCVRECPTYSINENSLANGKALMTCTKCGKCIDTCPASAVSYHIKGTKIGVKTNLSRYLFLYPAYIFALTIGGGAMIKGVYRLLKLITTGSFF</sequence>
<dbReference type="PANTHER" id="PTHR30176">
    <property type="entry name" value="FERREDOXIN-TYPE PROTEIN NAPH"/>
    <property type="match status" value="1"/>
</dbReference>
<keyword evidence="1" id="KW-0813">Transport</keyword>
<evidence type="ECO:0000256" key="5">
    <source>
        <dbReference type="ARBA" id="ARBA00023004"/>
    </source>
</evidence>
<feature type="transmembrane region" description="Helical" evidence="7">
    <location>
        <begin position="134"/>
        <end position="155"/>
    </location>
</feature>
<dbReference type="RefSeq" id="WP_063601026.1">
    <property type="nucleotide sequence ID" value="NZ_LITQ01000014.1"/>
</dbReference>
<keyword evidence="7" id="KW-1133">Transmembrane helix</keyword>